<comment type="subcellular location">
    <subcellularLocation>
        <location evidence="1">Cell membrane</location>
        <topology evidence="1">Multi-pass membrane protein</topology>
    </subcellularLocation>
</comment>
<feature type="transmembrane region" description="Helical" evidence="6">
    <location>
        <begin position="80"/>
        <end position="100"/>
    </location>
</feature>
<dbReference type="EMBL" id="VOLR01000008">
    <property type="protein sequence ID" value="TWX60805.1"/>
    <property type="molecule type" value="Genomic_DNA"/>
</dbReference>
<keyword evidence="3 6" id="KW-0812">Transmembrane</keyword>
<evidence type="ECO:0000256" key="6">
    <source>
        <dbReference type="SAM" id="Phobius"/>
    </source>
</evidence>
<comment type="caution">
    <text evidence="8">The sequence shown here is derived from an EMBL/GenBank/DDBJ whole genome shotgun (WGS) entry which is preliminary data.</text>
</comment>
<evidence type="ECO:0000313" key="9">
    <source>
        <dbReference type="Proteomes" id="UP000321525"/>
    </source>
</evidence>
<organism evidence="8 10">
    <name type="scientific">Colwellia hornerae</name>
    <dbReference type="NCBI Taxonomy" id="89402"/>
    <lineage>
        <taxon>Bacteria</taxon>
        <taxon>Pseudomonadati</taxon>
        <taxon>Pseudomonadota</taxon>
        <taxon>Gammaproteobacteria</taxon>
        <taxon>Alteromonadales</taxon>
        <taxon>Colwelliaceae</taxon>
        <taxon>Colwellia</taxon>
    </lineage>
</organism>
<feature type="transmembrane region" description="Helical" evidence="6">
    <location>
        <begin position="37"/>
        <end position="59"/>
    </location>
</feature>
<dbReference type="Pfam" id="PF01943">
    <property type="entry name" value="Polysacc_synt"/>
    <property type="match status" value="1"/>
</dbReference>
<sequence>MKNNIIYLFGSVVGAGIPFLFLPILTRVLTPEEYGVMNLLFTIYSICVPLVSIGLSNYLHRVYFDNNSLSHSTFLKCIKVFCIWALFLCALTFIVVGIFVDSMFNAYAFIVPLLVLSAAFNSVFMIRLSLYNAQDKAICFIKYQLLYTSVIFVTTLFLLFVLNLAELSRIYGIIFADIIFSIVSMVLIYKILDKSLPNKENVESDYLKYGFGLVPHIIASILLSSLDKFIIAKYMSMDDLSTYVIAVQYTSILMIVAQGLSKEWTRFFMSNPYDKTINKKAGNLFLSIATLSIVLYLCKDIFYGLFIGGAFIINNEVVQLLIASQLFHCFYMILTVQISYDKKTHILSMMTLISLVINFIVSMLLVKSYGLIGVGIGTLAGMGVKFFLTLYYVLNKRIFGVTQ</sequence>
<evidence type="ECO:0000256" key="5">
    <source>
        <dbReference type="ARBA" id="ARBA00023136"/>
    </source>
</evidence>
<dbReference type="PANTHER" id="PTHR30250:SF11">
    <property type="entry name" value="O-ANTIGEN TRANSPORTER-RELATED"/>
    <property type="match status" value="1"/>
</dbReference>
<reference evidence="8 10" key="1">
    <citation type="submission" date="2019-07" db="EMBL/GenBank/DDBJ databases">
        <title>Genomes of sea-ice associated Colwellia species.</title>
        <authorList>
            <person name="Bowman J.P."/>
        </authorList>
    </citation>
    <scope>NUCLEOTIDE SEQUENCE [LARGE SCALE GENOMIC DNA]</scope>
    <source>
        <strain evidence="7 9">ACAM 607</strain>
        <strain evidence="8 10">IC036</strain>
    </source>
</reference>
<evidence type="ECO:0000256" key="4">
    <source>
        <dbReference type="ARBA" id="ARBA00022989"/>
    </source>
</evidence>
<evidence type="ECO:0000256" key="3">
    <source>
        <dbReference type="ARBA" id="ARBA00022692"/>
    </source>
</evidence>
<feature type="transmembrane region" description="Helical" evidence="6">
    <location>
        <begin position="372"/>
        <end position="394"/>
    </location>
</feature>
<gene>
    <name evidence="7" type="ORF">ESZ26_07000</name>
    <name evidence="8" type="ORF">ESZ27_05760</name>
</gene>
<keyword evidence="5 6" id="KW-0472">Membrane</keyword>
<feature type="transmembrane region" description="Helical" evidence="6">
    <location>
        <begin position="346"/>
        <end position="366"/>
    </location>
</feature>
<protein>
    <submittedName>
        <fullName evidence="8">Oligosaccharide flippase family protein</fullName>
    </submittedName>
</protein>
<dbReference type="InterPro" id="IPR002797">
    <property type="entry name" value="Polysacc_synth"/>
</dbReference>
<feature type="transmembrane region" description="Helical" evidence="6">
    <location>
        <begin position="5"/>
        <end position="25"/>
    </location>
</feature>
<keyword evidence="2" id="KW-1003">Cell membrane</keyword>
<dbReference type="InterPro" id="IPR050833">
    <property type="entry name" value="Poly_Biosynth_Transport"/>
</dbReference>
<evidence type="ECO:0000313" key="7">
    <source>
        <dbReference type="EMBL" id="TWX60805.1"/>
    </source>
</evidence>
<dbReference type="Proteomes" id="UP000321917">
    <property type="component" value="Unassembled WGS sequence"/>
</dbReference>
<feature type="transmembrane region" description="Helical" evidence="6">
    <location>
        <begin position="170"/>
        <end position="192"/>
    </location>
</feature>
<keyword evidence="9" id="KW-1185">Reference proteome</keyword>
<feature type="transmembrane region" description="Helical" evidence="6">
    <location>
        <begin position="240"/>
        <end position="260"/>
    </location>
</feature>
<feature type="transmembrane region" description="Helical" evidence="6">
    <location>
        <begin position="213"/>
        <end position="234"/>
    </location>
</feature>
<dbReference type="OrthoDB" id="9815248at2"/>
<evidence type="ECO:0000313" key="10">
    <source>
        <dbReference type="Proteomes" id="UP000321917"/>
    </source>
</evidence>
<proteinExistence type="predicted"/>
<dbReference type="Proteomes" id="UP000321525">
    <property type="component" value="Unassembled WGS sequence"/>
</dbReference>
<evidence type="ECO:0000313" key="8">
    <source>
        <dbReference type="EMBL" id="TWX69135.1"/>
    </source>
</evidence>
<dbReference type="GO" id="GO:0005886">
    <property type="term" value="C:plasma membrane"/>
    <property type="evidence" value="ECO:0007669"/>
    <property type="project" value="UniProtKB-SubCell"/>
</dbReference>
<accession>A0A5C6QJP5</accession>
<dbReference type="EMBL" id="VOLQ01000008">
    <property type="protein sequence ID" value="TWX69135.1"/>
    <property type="molecule type" value="Genomic_DNA"/>
</dbReference>
<evidence type="ECO:0000256" key="1">
    <source>
        <dbReference type="ARBA" id="ARBA00004651"/>
    </source>
</evidence>
<name>A0A5C6QJP5_9GAMM</name>
<dbReference type="AlphaFoldDB" id="A0A5C6QJP5"/>
<dbReference type="RefSeq" id="WP_146799034.1">
    <property type="nucleotide sequence ID" value="NZ_VOLP01000009.1"/>
</dbReference>
<evidence type="ECO:0000256" key="2">
    <source>
        <dbReference type="ARBA" id="ARBA00022475"/>
    </source>
</evidence>
<feature type="transmembrane region" description="Helical" evidence="6">
    <location>
        <begin position="106"/>
        <end position="124"/>
    </location>
</feature>
<feature type="transmembrane region" description="Helical" evidence="6">
    <location>
        <begin position="281"/>
        <end position="297"/>
    </location>
</feature>
<dbReference type="PANTHER" id="PTHR30250">
    <property type="entry name" value="PST FAMILY PREDICTED COLANIC ACID TRANSPORTER"/>
    <property type="match status" value="1"/>
</dbReference>
<keyword evidence="4 6" id="KW-1133">Transmembrane helix</keyword>
<feature type="transmembrane region" description="Helical" evidence="6">
    <location>
        <begin position="145"/>
        <end position="164"/>
    </location>
</feature>